<dbReference type="AlphaFoldDB" id="A0A7J5YTL6"/>
<feature type="compositionally biased region" description="Polar residues" evidence="1">
    <location>
        <begin position="96"/>
        <end position="122"/>
    </location>
</feature>
<name>A0A7J5YTL6_DISMA</name>
<accession>A0A7J5YTL6</accession>
<dbReference type="EMBL" id="JAAKFY010000009">
    <property type="protein sequence ID" value="KAF3852932.1"/>
    <property type="molecule type" value="Genomic_DNA"/>
</dbReference>
<reference evidence="3 4" key="1">
    <citation type="submission" date="2020-03" db="EMBL/GenBank/DDBJ databases">
        <title>Dissostichus mawsoni Genome sequencing and assembly.</title>
        <authorList>
            <person name="Park H."/>
        </authorList>
    </citation>
    <scope>NUCLEOTIDE SEQUENCE [LARGE SCALE GENOMIC DNA]</scope>
    <source>
        <strain evidence="3">DM0001</strain>
        <tissue evidence="3">Muscle</tissue>
    </source>
</reference>
<evidence type="ECO:0000259" key="2">
    <source>
        <dbReference type="Pfam" id="PF13843"/>
    </source>
</evidence>
<feature type="region of interest" description="Disordered" evidence="1">
    <location>
        <begin position="85"/>
        <end position="141"/>
    </location>
</feature>
<dbReference type="Proteomes" id="UP000518266">
    <property type="component" value="Unassembled WGS sequence"/>
</dbReference>
<evidence type="ECO:0000256" key="1">
    <source>
        <dbReference type="SAM" id="MobiDB-lite"/>
    </source>
</evidence>
<feature type="region of interest" description="Disordered" evidence="1">
    <location>
        <begin position="409"/>
        <end position="433"/>
    </location>
</feature>
<feature type="domain" description="PiggyBac transposable element-derived protein" evidence="2">
    <location>
        <begin position="4"/>
        <end position="83"/>
    </location>
</feature>
<dbReference type="Pfam" id="PF13843">
    <property type="entry name" value="DDE_Tnp_1_7"/>
    <property type="match status" value="1"/>
</dbReference>
<proteinExistence type="predicted"/>
<dbReference type="PANTHER" id="PTHR47272">
    <property type="entry name" value="DDE_TNP_1_7 DOMAIN-CONTAINING PROTEIN"/>
    <property type="match status" value="1"/>
</dbReference>
<dbReference type="PANTHER" id="PTHR47272:SF1">
    <property type="entry name" value="PIGGYBAC TRANSPOSABLE ELEMENT-DERIVED PROTEIN 3-LIKE"/>
    <property type="match status" value="1"/>
</dbReference>
<keyword evidence="4" id="KW-1185">Reference proteome</keyword>
<evidence type="ECO:0000313" key="4">
    <source>
        <dbReference type="Proteomes" id="UP000518266"/>
    </source>
</evidence>
<feature type="compositionally biased region" description="Acidic residues" evidence="1">
    <location>
        <begin position="346"/>
        <end position="357"/>
    </location>
</feature>
<feature type="region of interest" description="Disordered" evidence="1">
    <location>
        <begin position="335"/>
        <end position="367"/>
    </location>
</feature>
<protein>
    <recommendedName>
        <fullName evidence="2">PiggyBac transposable element-derived protein domain-containing protein</fullName>
    </recommendedName>
</protein>
<dbReference type="InterPro" id="IPR029526">
    <property type="entry name" value="PGBD"/>
</dbReference>
<dbReference type="OrthoDB" id="123207at2759"/>
<gene>
    <name evidence="3" type="ORF">F7725_006287</name>
</gene>
<organism evidence="3 4">
    <name type="scientific">Dissostichus mawsoni</name>
    <name type="common">Antarctic cod</name>
    <dbReference type="NCBI Taxonomy" id="36200"/>
    <lineage>
        <taxon>Eukaryota</taxon>
        <taxon>Metazoa</taxon>
        <taxon>Chordata</taxon>
        <taxon>Craniata</taxon>
        <taxon>Vertebrata</taxon>
        <taxon>Euteleostomi</taxon>
        <taxon>Actinopterygii</taxon>
        <taxon>Neopterygii</taxon>
        <taxon>Teleostei</taxon>
        <taxon>Neoteleostei</taxon>
        <taxon>Acanthomorphata</taxon>
        <taxon>Eupercaria</taxon>
        <taxon>Perciformes</taxon>
        <taxon>Notothenioidei</taxon>
        <taxon>Nototheniidae</taxon>
        <taxon>Dissostichus</taxon>
    </lineage>
</organism>
<evidence type="ECO:0000313" key="3">
    <source>
        <dbReference type="EMBL" id="KAF3852932.1"/>
    </source>
</evidence>
<sequence length="469" mass="49728">MKLAEGQNYKIYADNYFSCVPLVVKLLDRGIHYVGTARQVRLPNCNLEEEKSLKKKGRGSFDIQVETNHNICAVTWYDSRAVNTTPLKTPKRGRPSSGNGSPAATVTSKSPLNAQKRPSSVDGSPPNGAPSKRSQPPLDRYSLLTASLRRRSCSRRRAISRWSMAAGEGGEPLLWGRGLWGVGGGGGGRRRGRLLLGATASFLLHPPGRLHWVVIVTIRRMFREESALAPDVEFGEKRMNQDLTLVRLGRCVEEACPGGGSSSSEGGAGLRVVLSQVRVHELSHRIESCTNQLRGVQRRDHRGGGLDHLRLWGAAVLSVDGFSVSKSISISSGLEFFSDGSRSPPDDSDSEELELESSETAGGGGACRMEGAGCRAEEGAGCRAEEGAGCRAEEGVGVGDLICSCCSETRPPMPPPSSAPRPGAAGSPAETLLPGRLGRADAVAPGRASAGEDSLSWSLAGVVVSAFLF</sequence>
<feature type="compositionally biased region" description="Low complexity" evidence="1">
    <location>
        <begin position="420"/>
        <end position="429"/>
    </location>
</feature>
<comment type="caution">
    <text evidence="3">The sequence shown here is derived from an EMBL/GenBank/DDBJ whole genome shotgun (WGS) entry which is preliminary data.</text>
</comment>